<protein>
    <submittedName>
        <fullName evidence="1">Uncharacterized protein</fullName>
    </submittedName>
</protein>
<gene>
    <name evidence="1" type="ORF">BME96_08755</name>
    <name evidence="2" type="ORF">IC602_09280</name>
</gene>
<proteinExistence type="predicted"/>
<dbReference type="RefSeq" id="WP_019377951.1">
    <property type="nucleotide sequence ID" value="NZ_CP017962.1"/>
</dbReference>
<name>A0AAC9IZC8_VIRHA</name>
<dbReference type="KEGG" id="vhl:BME96_08755"/>
<reference evidence="1 3" key="1">
    <citation type="submission" date="2016-11" db="EMBL/GenBank/DDBJ databases">
        <title>Complete genome sequencing of Virgibacillus halodenitrificans PDB-F2.</title>
        <authorList>
            <person name="Sun Z."/>
            <person name="Zhou Y."/>
            <person name="Li H."/>
        </authorList>
    </citation>
    <scope>NUCLEOTIDE SEQUENCE [LARGE SCALE GENOMIC DNA]</scope>
    <source>
        <strain evidence="1 3">PDB-F2</strain>
    </source>
</reference>
<sequence length="62" mass="7242">MRMIALIFTFFTMVAVIYRWRYRILNTVLAISVLRKIAVNLSMNMPAIRSKILPNLFGPKIN</sequence>
<reference evidence="2 4" key="2">
    <citation type="submission" date="2020-09" db="EMBL/GenBank/DDBJ databases">
        <title>Draft Genome Sequences of Oil-Oxidizing Bacteria Halomonas titanicae, Marinobacter lutaoensis, and Virgibacillus halodenitrificans Isolated from Highly Saline Environments.</title>
        <authorList>
            <person name="Grouzdev D.S."/>
            <person name="Sokolova D.S."/>
            <person name="Semenova E.M."/>
            <person name="Borzenkov I.A."/>
            <person name="Bidzhieva S.K."/>
            <person name="Poltaraus A.B."/>
            <person name="Nazina T.N."/>
        </authorList>
    </citation>
    <scope>NUCLEOTIDE SEQUENCE [LARGE SCALE GENOMIC DNA]</scope>
    <source>
        <strain evidence="2 4">VKM B-3472D</strain>
    </source>
</reference>
<dbReference type="GeneID" id="71514482"/>
<accession>A0AAC9IZC8</accession>
<dbReference type="Proteomes" id="UP000621631">
    <property type="component" value="Unassembled WGS sequence"/>
</dbReference>
<dbReference type="EMBL" id="JACWEZ010000004">
    <property type="protein sequence ID" value="MBD1222803.1"/>
    <property type="molecule type" value="Genomic_DNA"/>
</dbReference>
<evidence type="ECO:0000313" key="1">
    <source>
        <dbReference type="EMBL" id="APC48253.1"/>
    </source>
</evidence>
<evidence type="ECO:0000313" key="2">
    <source>
        <dbReference type="EMBL" id="MBD1222803.1"/>
    </source>
</evidence>
<dbReference type="AlphaFoldDB" id="A0AAC9IZC8"/>
<organism evidence="1 3">
    <name type="scientific">Virgibacillus halodenitrificans</name>
    <name type="common">Bacillus halodenitrificans</name>
    <dbReference type="NCBI Taxonomy" id="1482"/>
    <lineage>
        <taxon>Bacteria</taxon>
        <taxon>Bacillati</taxon>
        <taxon>Bacillota</taxon>
        <taxon>Bacilli</taxon>
        <taxon>Bacillales</taxon>
        <taxon>Bacillaceae</taxon>
        <taxon>Virgibacillus</taxon>
    </lineage>
</organism>
<dbReference type="EMBL" id="CP017962">
    <property type="protein sequence ID" value="APC48253.1"/>
    <property type="molecule type" value="Genomic_DNA"/>
</dbReference>
<evidence type="ECO:0000313" key="3">
    <source>
        <dbReference type="Proteomes" id="UP000182945"/>
    </source>
</evidence>
<dbReference type="Proteomes" id="UP000182945">
    <property type="component" value="Chromosome"/>
</dbReference>
<evidence type="ECO:0000313" key="4">
    <source>
        <dbReference type="Proteomes" id="UP000621631"/>
    </source>
</evidence>
<keyword evidence="4" id="KW-1185">Reference proteome</keyword>